<dbReference type="InterPro" id="IPR001948">
    <property type="entry name" value="Peptidase_M18"/>
</dbReference>
<dbReference type="GO" id="GO:0006508">
    <property type="term" value="P:proteolysis"/>
    <property type="evidence" value="ECO:0007669"/>
    <property type="project" value="UniProtKB-KW"/>
</dbReference>
<evidence type="ECO:0000256" key="5">
    <source>
        <dbReference type="ARBA" id="ARBA00022723"/>
    </source>
</evidence>
<dbReference type="GO" id="GO:0005737">
    <property type="term" value="C:cytoplasm"/>
    <property type="evidence" value="ECO:0007669"/>
    <property type="project" value="UniProtKB-ARBA"/>
</dbReference>
<dbReference type="EMBL" id="AP023086">
    <property type="protein sequence ID" value="BCD98501.1"/>
    <property type="molecule type" value="Genomic_DNA"/>
</dbReference>
<evidence type="ECO:0000256" key="3">
    <source>
        <dbReference type="ARBA" id="ARBA00022438"/>
    </source>
</evidence>
<keyword evidence="7 9" id="KW-0862">Zinc</keyword>
<keyword evidence="4 9" id="KW-0645">Protease</keyword>
<dbReference type="Gene3D" id="3.40.630.10">
    <property type="entry name" value="Zn peptidases"/>
    <property type="match status" value="1"/>
</dbReference>
<sequence>MTHFNTQLLDYVSCSPTPFHAVANAVPWLLDAGYQRLNESDDWVLSPGGKYFVTRRDSSLIAFKHGAKPMLETGIRILGAHTDSPCLKVKSQPDVARQSYHQVGVEVYGGVLLAPWFDRDLSIAGQVSVLNQDKAVEQHLIDLKRPVATIPSLAIHLDRNANNDRSINAQEQMLPILWQAGGKGETFRTWLLSHLASQGVVVSEVLDFDLSFYDAQAGASLGVANEFLACARLDNLLSCFVTLQSLLASAEDVTNLVVLNDHEEVGSRSTAGAAGNFLTGVLDRLLPDTQERHRVETQSMMMSVDNAHGVHPNFVNKHDGNHGPKLNDGPVLKFDANQSYASQSVMASRVRVLARNAEVPLQDYVTRADMRCGSTIGPITATLTGIETLDIGVPTFAMHSIRELAGAKDPEMLFRLLTAFLNDY</sequence>
<dbReference type="SUPFAM" id="SSF53187">
    <property type="entry name" value="Zn-dependent exopeptidases"/>
    <property type="match status" value="1"/>
</dbReference>
<dbReference type="InterPro" id="IPR023358">
    <property type="entry name" value="Peptidase_M18_dom2"/>
</dbReference>
<accession>A0AAN1WJ13</accession>
<keyword evidence="6 9" id="KW-0378">Hydrolase</keyword>
<reference evidence="11 12" key="1">
    <citation type="journal article" date="2022" name="IScience">
        <title>An ultrasensitive nanofiber-based assay for enzymatic hydrolysis and deep-sea microbial degradation of cellulose.</title>
        <authorList>
            <person name="Tsudome M."/>
            <person name="Tachioka M."/>
            <person name="Miyazaki M."/>
            <person name="Uchimura K."/>
            <person name="Tsuda M."/>
            <person name="Takaki Y."/>
            <person name="Deguchi S."/>
        </authorList>
    </citation>
    <scope>NUCLEOTIDE SEQUENCE [LARGE SCALE GENOMIC DNA]</scope>
    <source>
        <strain evidence="11 12">GE09</strain>
    </source>
</reference>
<gene>
    <name evidence="11" type="ORF">MARGE09_P2702</name>
</gene>
<proteinExistence type="inferred from homology"/>
<dbReference type="GO" id="GO:0004177">
    <property type="term" value="F:aminopeptidase activity"/>
    <property type="evidence" value="ECO:0007669"/>
    <property type="project" value="UniProtKB-KW"/>
</dbReference>
<comment type="similarity">
    <text evidence="2 9">Belongs to the peptidase M18 family.</text>
</comment>
<evidence type="ECO:0000256" key="4">
    <source>
        <dbReference type="ARBA" id="ARBA00022670"/>
    </source>
</evidence>
<dbReference type="EC" id="3.4.11.-" evidence="10"/>
<keyword evidence="12" id="KW-1185">Reference proteome</keyword>
<evidence type="ECO:0000256" key="10">
    <source>
        <dbReference type="RuleBase" id="RU004387"/>
    </source>
</evidence>
<evidence type="ECO:0000256" key="1">
    <source>
        <dbReference type="ARBA" id="ARBA00001947"/>
    </source>
</evidence>
<dbReference type="PANTHER" id="PTHR28570:SF3">
    <property type="entry name" value="ASPARTYL AMINOPEPTIDASE"/>
    <property type="match status" value="1"/>
</dbReference>
<dbReference type="Pfam" id="PF02127">
    <property type="entry name" value="Peptidase_M18"/>
    <property type="match status" value="1"/>
</dbReference>
<dbReference type="GO" id="GO:0008237">
    <property type="term" value="F:metallopeptidase activity"/>
    <property type="evidence" value="ECO:0007669"/>
    <property type="project" value="UniProtKB-KW"/>
</dbReference>
<evidence type="ECO:0000313" key="12">
    <source>
        <dbReference type="Proteomes" id="UP001320119"/>
    </source>
</evidence>
<keyword evidence="8 9" id="KW-0482">Metalloprotease</keyword>
<comment type="cofactor">
    <cofactor evidence="1 10">
        <name>Zn(2+)</name>
        <dbReference type="ChEBI" id="CHEBI:29105"/>
    </cofactor>
</comment>
<dbReference type="NCBIfam" id="NF002759">
    <property type="entry name" value="PRK02813.1"/>
    <property type="match status" value="1"/>
</dbReference>
<evidence type="ECO:0000256" key="7">
    <source>
        <dbReference type="ARBA" id="ARBA00022833"/>
    </source>
</evidence>
<name>A0AAN1WJ13_9GAMM</name>
<dbReference type="AlphaFoldDB" id="A0AAN1WJ13"/>
<keyword evidence="5 9" id="KW-0479">Metal-binding</keyword>
<organism evidence="11 12">
    <name type="scientific">Marinagarivorans cellulosilyticus</name>
    <dbReference type="NCBI Taxonomy" id="2721545"/>
    <lineage>
        <taxon>Bacteria</taxon>
        <taxon>Pseudomonadati</taxon>
        <taxon>Pseudomonadota</taxon>
        <taxon>Gammaproteobacteria</taxon>
        <taxon>Cellvibrionales</taxon>
        <taxon>Cellvibrionaceae</taxon>
        <taxon>Marinagarivorans</taxon>
    </lineage>
</organism>
<keyword evidence="3 9" id="KW-0031">Aminopeptidase</keyword>
<protein>
    <recommendedName>
        <fullName evidence="10">M18 family aminopeptidase</fullName>
        <ecNumber evidence="10">3.4.11.-</ecNumber>
    </recommendedName>
</protein>
<dbReference type="PANTHER" id="PTHR28570">
    <property type="entry name" value="ASPARTYL AMINOPEPTIDASE"/>
    <property type="match status" value="1"/>
</dbReference>
<evidence type="ECO:0000256" key="2">
    <source>
        <dbReference type="ARBA" id="ARBA00008290"/>
    </source>
</evidence>
<dbReference type="PRINTS" id="PR00932">
    <property type="entry name" value="AMINO1PTASE"/>
</dbReference>
<dbReference type="Gene3D" id="2.30.250.10">
    <property type="entry name" value="Aminopeptidase i, Domain 2"/>
    <property type="match status" value="1"/>
</dbReference>
<dbReference type="KEGG" id="marq:MARGE09_P2702"/>
<evidence type="ECO:0000256" key="6">
    <source>
        <dbReference type="ARBA" id="ARBA00022801"/>
    </source>
</evidence>
<evidence type="ECO:0000313" key="11">
    <source>
        <dbReference type="EMBL" id="BCD98501.1"/>
    </source>
</evidence>
<dbReference type="Proteomes" id="UP001320119">
    <property type="component" value="Chromosome"/>
</dbReference>
<dbReference type="GO" id="GO:0008270">
    <property type="term" value="F:zinc ion binding"/>
    <property type="evidence" value="ECO:0007669"/>
    <property type="project" value="InterPro"/>
</dbReference>
<evidence type="ECO:0000256" key="8">
    <source>
        <dbReference type="ARBA" id="ARBA00023049"/>
    </source>
</evidence>
<evidence type="ECO:0000256" key="9">
    <source>
        <dbReference type="RuleBase" id="RU004386"/>
    </source>
</evidence>
<dbReference type="SUPFAM" id="SSF101821">
    <property type="entry name" value="Aminopeptidase/glucanase lid domain"/>
    <property type="match status" value="1"/>
</dbReference>
<dbReference type="CDD" id="cd05658">
    <property type="entry name" value="M18_DAP"/>
    <property type="match status" value="1"/>
</dbReference>